<feature type="non-terminal residue" evidence="4">
    <location>
        <position position="1"/>
    </location>
</feature>
<dbReference type="Gene3D" id="2.60.120.40">
    <property type="match status" value="1"/>
</dbReference>
<name>A0ABQ9F8A9_TEGGR</name>
<evidence type="ECO:0000256" key="2">
    <source>
        <dbReference type="ARBA" id="ARBA00022525"/>
    </source>
</evidence>
<sequence length="141" mass="15431">PRVAFSARNVADNTDLGHHQTLVFLHVNINEGNCYHQTTGLFSPNIPGVYVFYFTIITASDVEIRTTLVKDGTELSYSYAYGASSKYSQAGNMAIVHLNVGDNVWVEIETTHPPAGTNIGTSENSFSGFLLYSYNQCSKAV</sequence>
<dbReference type="PANTHER" id="PTHR15427:SF33">
    <property type="entry name" value="COLLAGEN IV NC1 DOMAIN-CONTAINING PROTEIN"/>
    <property type="match status" value="1"/>
</dbReference>
<dbReference type="PROSITE" id="PS50871">
    <property type="entry name" value="C1Q"/>
    <property type="match status" value="1"/>
</dbReference>
<dbReference type="InterPro" id="IPR050392">
    <property type="entry name" value="Collagen/C1q_domain"/>
</dbReference>
<evidence type="ECO:0000313" key="4">
    <source>
        <dbReference type="EMBL" id="KAJ8312542.1"/>
    </source>
</evidence>
<proteinExistence type="predicted"/>
<comment type="caution">
    <text evidence="4">The sequence shown here is derived from an EMBL/GenBank/DDBJ whole genome shotgun (WGS) entry which is preliminary data.</text>
</comment>
<dbReference type="PRINTS" id="PR00007">
    <property type="entry name" value="COMPLEMNTC1Q"/>
</dbReference>
<dbReference type="SUPFAM" id="SSF49842">
    <property type="entry name" value="TNF-like"/>
    <property type="match status" value="1"/>
</dbReference>
<keyword evidence="5" id="KW-1185">Reference proteome</keyword>
<evidence type="ECO:0000256" key="1">
    <source>
        <dbReference type="ARBA" id="ARBA00004613"/>
    </source>
</evidence>
<dbReference type="Pfam" id="PF00386">
    <property type="entry name" value="C1q"/>
    <property type="match status" value="1"/>
</dbReference>
<gene>
    <name evidence="4" type="ORF">KUTeg_009915</name>
</gene>
<reference evidence="4 5" key="1">
    <citation type="submission" date="2022-12" db="EMBL/GenBank/DDBJ databases">
        <title>Chromosome-level genome of Tegillarca granosa.</title>
        <authorList>
            <person name="Kim J."/>
        </authorList>
    </citation>
    <scope>NUCLEOTIDE SEQUENCE [LARGE SCALE GENOMIC DNA]</scope>
    <source>
        <strain evidence="4">Teg-2019</strain>
        <tissue evidence="4">Adductor muscle</tissue>
    </source>
</reference>
<accession>A0ABQ9F8A9</accession>
<dbReference type="InterPro" id="IPR008983">
    <property type="entry name" value="Tumour_necrosis_fac-like_dom"/>
</dbReference>
<evidence type="ECO:0000313" key="5">
    <source>
        <dbReference type="Proteomes" id="UP001217089"/>
    </source>
</evidence>
<dbReference type="PANTHER" id="PTHR15427">
    <property type="entry name" value="EMILIN ELASTIN MICROFIBRIL INTERFACE-LOCATED PROTEIN ELASTIN MICROFIBRIL INTERFACER"/>
    <property type="match status" value="1"/>
</dbReference>
<feature type="domain" description="C1q" evidence="3">
    <location>
        <begin position="1"/>
        <end position="137"/>
    </location>
</feature>
<organism evidence="4 5">
    <name type="scientific">Tegillarca granosa</name>
    <name type="common">Malaysian cockle</name>
    <name type="synonym">Anadara granosa</name>
    <dbReference type="NCBI Taxonomy" id="220873"/>
    <lineage>
        <taxon>Eukaryota</taxon>
        <taxon>Metazoa</taxon>
        <taxon>Spiralia</taxon>
        <taxon>Lophotrochozoa</taxon>
        <taxon>Mollusca</taxon>
        <taxon>Bivalvia</taxon>
        <taxon>Autobranchia</taxon>
        <taxon>Pteriomorphia</taxon>
        <taxon>Arcoida</taxon>
        <taxon>Arcoidea</taxon>
        <taxon>Arcidae</taxon>
        <taxon>Tegillarca</taxon>
    </lineage>
</organism>
<dbReference type="Proteomes" id="UP001217089">
    <property type="component" value="Unassembled WGS sequence"/>
</dbReference>
<protein>
    <recommendedName>
        <fullName evidence="3">C1q domain-containing protein</fullName>
    </recommendedName>
</protein>
<dbReference type="SMART" id="SM00110">
    <property type="entry name" value="C1Q"/>
    <property type="match status" value="1"/>
</dbReference>
<evidence type="ECO:0000259" key="3">
    <source>
        <dbReference type="PROSITE" id="PS50871"/>
    </source>
</evidence>
<dbReference type="InterPro" id="IPR001073">
    <property type="entry name" value="C1q_dom"/>
</dbReference>
<dbReference type="EMBL" id="JARBDR010000440">
    <property type="protein sequence ID" value="KAJ8312542.1"/>
    <property type="molecule type" value="Genomic_DNA"/>
</dbReference>
<keyword evidence="2" id="KW-0964">Secreted</keyword>
<comment type="subcellular location">
    <subcellularLocation>
        <location evidence="1">Secreted</location>
    </subcellularLocation>
</comment>